<evidence type="ECO:0000313" key="5">
    <source>
        <dbReference type="Proteomes" id="UP001487740"/>
    </source>
</evidence>
<dbReference type="SUPFAM" id="SSF69118">
    <property type="entry name" value="AhpD-like"/>
    <property type="match status" value="1"/>
</dbReference>
<evidence type="ECO:0000313" key="4">
    <source>
        <dbReference type="EMBL" id="KAK8397228.1"/>
    </source>
</evidence>
<evidence type="ECO:0000256" key="3">
    <source>
        <dbReference type="ARBA" id="ARBA00022490"/>
    </source>
</evidence>
<dbReference type="GO" id="GO:0016239">
    <property type="term" value="P:positive regulation of macroautophagy"/>
    <property type="evidence" value="ECO:0007669"/>
    <property type="project" value="TreeGrafter"/>
</dbReference>
<comment type="similarity">
    <text evidence="2">Belongs to the sestrin family.</text>
</comment>
<dbReference type="GO" id="GO:0005737">
    <property type="term" value="C:cytoplasm"/>
    <property type="evidence" value="ECO:0007669"/>
    <property type="project" value="UniProtKB-SubCell"/>
</dbReference>
<dbReference type="Gene3D" id="1.20.1290.10">
    <property type="entry name" value="AhpD-like"/>
    <property type="match status" value="1"/>
</dbReference>
<dbReference type="GO" id="GO:1990253">
    <property type="term" value="P:cellular response to leucine starvation"/>
    <property type="evidence" value="ECO:0007669"/>
    <property type="project" value="TreeGrafter"/>
</dbReference>
<evidence type="ECO:0000256" key="1">
    <source>
        <dbReference type="ARBA" id="ARBA00004496"/>
    </source>
</evidence>
<reference evidence="4 5" key="1">
    <citation type="submission" date="2023-03" db="EMBL/GenBank/DDBJ databases">
        <title>High-quality genome of Scylla paramamosain provides insights in environmental adaptation.</title>
        <authorList>
            <person name="Zhang L."/>
        </authorList>
    </citation>
    <scope>NUCLEOTIDE SEQUENCE [LARGE SCALE GENOMIC DNA]</scope>
    <source>
        <strain evidence="4">LZ_2023a</strain>
        <tissue evidence="4">Muscle</tissue>
    </source>
</reference>
<keyword evidence="5" id="KW-1185">Reference proteome</keyword>
<dbReference type="PANTHER" id="PTHR12474">
    <property type="entry name" value="P53 REGULATED PA26 NUCLEAR PROTEIN SESTRIN"/>
    <property type="match status" value="1"/>
</dbReference>
<name>A0AAW0UAU5_SCYPA</name>
<organism evidence="4 5">
    <name type="scientific">Scylla paramamosain</name>
    <name type="common">Mud crab</name>
    <dbReference type="NCBI Taxonomy" id="85552"/>
    <lineage>
        <taxon>Eukaryota</taxon>
        <taxon>Metazoa</taxon>
        <taxon>Ecdysozoa</taxon>
        <taxon>Arthropoda</taxon>
        <taxon>Crustacea</taxon>
        <taxon>Multicrustacea</taxon>
        <taxon>Malacostraca</taxon>
        <taxon>Eumalacostraca</taxon>
        <taxon>Eucarida</taxon>
        <taxon>Decapoda</taxon>
        <taxon>Pleocyemata</taxon>
        <taxon>Brachyura</taxon>
        <taxon>Eubrachyura</taxon>
        <taxon>Portunoidea</taxon>
        <taxon>Portunidae</taxon>
        <taxon>Portuninae</taxon>
        <taxon>Scylla</taxon>
    </lineage>
</organism>
<evidence type="ECO:0000256" key="2">
    <source>
        <dbReference type="ARBA" id="ARBA00008350"/>
    </source>
</evidence>
<keyword evidence="3" id="KW-0963">Cytoplasm</keyword>
<dbReference type="Proteomes" id="UP001487740">
    <property type="component" value="Unassembled WGS sequence"/>
</dbReference>
<protein>
    <submittedName>
        <fullName evidence="4">Uncharacterized protein</fullName>
    </submittedName>
</protein>
<proteinExistence type="inferred from homology"/>
<accession>A0AAW0UAU5</accession>
<dbReference type="GO" id="GO:0071233">
    <property type="term" value="P:cellular response to L-leucine"/>
    <property type="evidence" value="ECO:0007669"/>
    <property type="project" value="TreeGrafter"/>
</dbReference>
<comment type="caution">
    <text evidence="4">The sequence shown here is derived from an EMBL/GenBank/DDBJ whole genome shotgun (WGS) entry which is preliminary data.</text>
</comment>
<dbReference type="GO" id="GO:1901031">
    <property type="term" value="P:regulation of response to reactive oxygen species"/>
    <property type="evidence" value="ECO:0007669"/>
    <property type="project" value="InterPro"/>
</dbReference>
<dbReference type="GO" id="GO:0016684">
    <property type="term" value="F:oxidoreductase activity, acting on peroxide as acceptor"/>
    <property type="evidence" value="ECO:0007669"/>
    <property type="project" value="TreeGrafter"/>
</dbReference>
<dbReference type="Pfam" id="PF04636">
    <property type="entry name" value="PA26"/>
    <property type="match status" value="1"/>
</dbReference>
<dbReference type="InterPro" id="IPR006730">
    <property type="entry name" value="Sestrin"/>
</dbReference>
<dbReference type="PANTHER" id="PTHR12474:SF0">
    <property type="entry name" value="SESTRIN HOMOLOG"/>
    <property type="match status" value="1"/>
</dbReference>
<dbReference type="GO" id="GO:0070728">
    <property type="term" value="F:L-leucine binding"/>
    <property type="evidence" value="ECO:0007669"/>
    <property type="project" value="TreeGrafter"/>
</dbReference>
<dbReference type="GO" id="GO:0005634">
    <property type="term" value="C:nucleus"/>
    <property type="evidence" value="ECO:0007669"/>
    <property type="project" value="InterPro"/>
</dbReference>
<dbReference type="EMBL" id="JARAKH010000014">
    <property type="protein sequence ID" value="KAK8397228.1"/>
    <property type="molecule type" value="Genomic_DNA"/>
</dbReference>
<gene>
    <name evidence="4" type="ORF">O3P69_004740</name>
</gene>
<sequence length="417" mass="47223">MNLKGAADSCQYYRGHLGLACGGDGVGHMLAEHPLYLECFSRLQYELLSGDGPLPLHLRRYIAIMAACRHECTYLVEEQKAAFLEVGGPEEWLEGLEYAPKKLRDLHSTNLLLAHRPWMFDHQHVQKLLKSSWSASELTHAICIMAQFHALSSFIIGTGIEAASGDATTHPSLYVQGCTSGSPSSQELSEGGVDILVERMRTLSVAHSDFSCVSEERTRMSFEKLKKQTANISTPDVECVPDSQGRYEHLSPDRDYMYTDFSKRGEKTAVPTLKSQDCSWEDHGFSLLSELYSQVADLLDDKFKTAYSLTYFTCGHETHIDTFPFRRGVWNYLHCLYGIRHDDYDYSQINQLLERNLKLFLKTVACYPEKLSCTEPNLSLMKGFQQSEKVHVMILVLEARLQAELLHALRSLGHCFM</sequence>
<dbReference type="InterPro" id="IPR029032">
    <property type="entry name" value="AhpD-like"/>
</dbReference>
<dbReference type="AlphaFoldDB" id="A0AAW0UAU5"/>
<dbReference type="GO" id="GO:1904262">
    <property type="term" value="P:negative regulation of TORC1 signaling"/>
    <property type="evidence" value="ECO:0007669"/>
    <property type="project" value="UniProtKB-ARBA"/>
</dbReference>
<comment type="subcellular location">
    <subcellularLocation>
        <location evidence="1">Cytoplasm</location>
    </subcellularLocation>
</comment>